<dbReference type="AlphaFoldDB" id="A0A8S1GMR5"/>
<dbReference type="Proteomes" id="UP000835052">
    <property type="component" value="Unassembled WGS sequence"/>
</dbReference>
<accession>A0A8S1GMR5</accession>
<reference evidence="1" key="1">
    <citation type="submission" date="2020-10" db="EMBL/GenBank/DDBJ databases">
        <authorList>
            <person name="Kikuchi T."/>
        </authorList>
    </citation>
    <scope>NUCLEOTIDE SEQUENCE</scope>
    <source>
        <strain evidence="1">NKZ352</strain>
    </source>
</reference>
<protein>
    <submittedName>
        <fullName evidence="1">Uncharacterized protein</fullName>
    </submittedName>
</protein>
<name>A0A8S1GMR5_9PELO</name>
<sequence>MNKRSATPSPINMLTKLFIVIKVAYRNQLKVCTQKAQHDLRFEENIDAFSMGGEQHGRISPTNEDRAELGHSADWNIETVIDWRKIVSMYYQMNGKKDDVAEQPP</sequence>
<proteinExistence type="predicted"/>
<dbReference type="EMBL" id="CAJGYM010000001">
    <property type="protein sequence ID" value="CAD6184374.1"/>
    <property type="molecule type" value="Genomic_DNA"/>
</dbReference>
<organism evidence="1 2">
    <name type="scientific">Caenorhabditis auriculariae</name>
    <dbReference type="NCBI Taxonomy" id="2777116"/>
    <lineage>
        <taxon>Eukaryota</taxon>
        <taxon>Metazoa</taxon>
        <taxon>Ecdysozoa</taxon>
        <taxon>Nematoda</taxon>
        <taxon>Chromadorea</taxon>
        <taxon>Rhabditida</taxon>
        <taxon>Rhabditina</taxon>
        <taxon>Rhabditomorpha</taxon>
        <taxon>Rhabditoidea</taxon>
        <taxon>Rhabditidae</taxon>
        <taxon>Peloderinae</taxon>
        <taxon>Caenorhabditis</taxon>
    </lineage>
</organism>
<gene>
    <name evidence="1" type="ORF">CAUJ_LOCUS293</name>
</gene>
<evidence type="ECO:0000313" key="2">
    <source>
        <dbReference type="Proteomes" id="UP000835052"/>
    </source>
</evidence>
<dbReference type="OrthoDB" id="195446at2759"/>
<evidence type="ECO:0000313" key="1">
    <source>
        <dbReference type="EMBL" id="CAD6184374.1"/>
    </source>
</evidence>
<keyword evidence="2" id="KW-1185">Reference proteome</keyword>
<comment type="caution">
    <text evidence="1">The sequence shown here is derived from an EMBL/GenBank/DDBJ whole genome shotgun (WGS) entry which is preliminary data.</text>
</comment>